<reference evidence="1 2" key="1">
    <citation type="submission" date="2019-07" db="EMBL/GenBank/DDBJ databases">
        <title>Whole genome shotgun sequence of Aliivibrio fischeri NBRC 101058.</title>
        <authorList>
            <person name="Hosoyama A."/>
            <person name="Uohara A."/>
            <person name="Ohji S."/>
            <person name="Ichikawa N."/>
        </authorList>
    </citation>
    <scope>NUCLEOTIDE SEQUENCE [LARGE SCALE GENOMIC DNA]</scope>
    <source>
        <strain evidence="1 2">NBRC 101058</strain>
    </source>
</reference>
<dbReference type="Proteomes" id="UP000321787">
    <property type="component" value="Unassembled WGS sequence"/>
</dbReference>
<dbReference type="RefSeq" id="WP_146865852.1">
    <property type="nucleotide sequence ID" value="NZ_BJTZ01000029.1"/>
</dbReference>
<organism evidence="1 2">
    <name type="scientific">Aliivibrio fischeri</name>
    <name type="common">Vibrio fischeri</name>
    <dbReference type="NCBI Taxonomy" id="668"/>
    <lineage>
        <taxon>Bacteria</taxon>
        <taxon>Pseudomonadati</taxon>
        <taxon>Pseudomonadota</taxon>
        <taxon>Gammaproteobacteria</taxon>
        <taxon>Vibrionales</taxon>
        <taxon>Vibrionaceae</taxon>
        <taxon>Aliivibrio</taxon>
    </lineage>
</organism>
<gene>
    <name evidence="1" type="ORF">AFI02nite_33980</name>
</gene>
<comment type="caution">
    <text evidence="1">The sequence shown here is derived from an EMBL/GenBank/DDBJ whole genome shotgun (WGS) entry which is preliminary data.</text>
</comment>
<name>A0A510UL29_ALIFS</name>
<dbReference type="AlphaFoldDB" id="A0A510UL29"/>
<proteinExistence type="predicted"/>
<evidence type="ECO:0000313" key="2">
    <source>
        <dbReference type="Proteomes" id="UP000321787"/>
    </source>
</evidence>
<dbReference type="EMBL" id="BJTZ01000029">
    <property type="protein sequence ID" value="GEK15362.1"/>
    <property type="molecule type" value="Genomic_DNA"/>
</dbReference>
<accession>A0A510UL29</accession>
<sequence length="195" mass="22025">MSNKNKKIAEDPIIQRQIQTEIWTIVLNHLASLAAAGREQELLMAGINTELLTILKSQTVLSLRSLSCDLTETGLLWDIGQLCRMIRLASVPKEAQELLLFGANNKVMANYLRINAAKCKEWREVLEVESCFKARCVPDKIYKKVLDELNALCGVHTPMNIPIDALLILAQQHQVSLGAMWTELEKWDNKNEADK</sequence>
<protein>
    <recommendedName>
        <fullName evidence="3">DUF2857 family protein</fullName>
    </recommendedName>
</protein>
<evidence type="ECO:0008006" key="3">
    <source>
        <dbReference type="Google" id="ProtNLM"/>
    </source>
</evidence>
<evidence type="ECO:0000313" key="1">
    <source>
        <dbReference type="EMBL" id="GEK15362.1"/>
    </source>
</evidence>